<dbReference type="Proteomes" id="UP000276133">
    <property type="component" value="Unassembled WGS sequence"/>
</dbReference>
<evidence type="ECO:0000256" key="2">
    <source>
        <dbReference type="ARBA" id="ARBA00022723"/>
    </source>
</evidence>
<name>A0A3M7P304_BRAPC</name>
<dbReference type="EMBL" id="REGN01014107">
    <property type="protein sequence ID" value="RMZ93054.1"/>
    <property type="molecule type" value="Genomic_DNA"/>
</dbReference>
<dbReference type="GO" id="GO:0008270">
    <property type="term" value="F:zinc ion binding"/>
    <property type="evidence" value="ECO:0007669"/>
    <property type="project" value="UniProtKB-KW"/>
</dbReference>
<organism evidence="6 7">
    <name type="scientific">Brachionus plicatilis</name>
    <name type="common">Marine rotifer</name>
    <name type="synonym">Brachionus muelleri</name>
    <dbReference type="NCBI Taxonomy" id="10195"/>
    <lineage>
        <taxon>Eukaryota</taxon>
        <taxon>Metazoa</taxon>
        <taxon>Spiralia</taxon>
        <taxon>Gnathifera</taxon>
        <taxon>Rotifera</taxon>
        <taxon>Eurotatoria</taxon>
        <taxon>Monogononta</taxon>
        <taxon>Pseudotrocha</taxon>
        <taxon>Ploima</taxon>
        <taxon>Brachionidae</taxon>
        <taxon>Brachionus</taxon>
    </lineage>
</organism>
<evidence type="ECO:0000313" key="6">
    <source>
        <dbReference type="EMBL" id="RMZ93054.1"/>
    </source>
</evidence>
<comment type="caution">
    <text evidence="6">The sequence shown here is derived from an EMBL/GenBank/DDBJ whole genome shotgun (WGS) entry which is preliminary data.</text>
</comment>
<keyword evidence="4" id="KW-0862">Zinc</keyword>
<keyword evidence="7" id="KW-1185">Reference proteome</keyword>
<evidence type="ECO:0000256" key="5">
    <source>
        <dbReference type="ARBA" id="ARBA00023242"/>
    </source>
</evidence>
<dbReference type="SUPFAM" id="SSF53098">
    <property type="entry name" value="Ribonuclease H-like"/>
    <property type="match status" value="1"/>
</dbReference>
<evidence type="ECO:0000256" key="1">
    <source>
        <dbReference type="ARBA" id="ARBA00004123"/>
    </source>
</evidence>
<dbReference type="AlphaFoldDB" id="A0A3M7P304"/>
<proteinExistence type="predicted"/>
<dbReference type="InterPro" id="IPR052035">
    <property type="entry name" value="ZnF_BED_domain_contain"/>
</dbReference>
<gene>
    <name evidence="6" type="ORF">BpHYR1_000444</name>
</gene>
<dbReference type="SUPFAM" id="SSF140996">
    <property type="entry name" value="Hermes dimerisation domain"/>
    <property type="match status" value="1"/>
</dbReference>
<keyword evidence="2" id="KW-0479">Metal-binding</keyword>
<dbReference type="GO" id="GO:0005634">
    <property type="term" value="C:nucleus"/>
    <property type="evidence" value="ECO:0007669"/>
    <property type="project" value="UniProtKB-SubCell"/>
</dbReference>
<dbReference type="PANTHER" id="PTHR46481">
    <property type="entry name" value="ZINC FINGER BED DOMAIN-CONTAINING PROTEIN 4"/>
    <property type="match status" value="1"/>
</dbReference>
<sequence length="124" mass="14195">MKCNTKTDNKLLKFVLSASLPFRIVENKEFVDFVHELDNNYSIPKRKNLSGKILNEEFDRTVIRIKSCLAKASSISITLDLWTSIQNYPYMGVTCHCLDERMILSSYTLAVRHLPGTHSSEAIK</sequence>
<protein>
    <submittedName>
        <fullName evidence="6">Zinc finger BED domain-containing 1-like</fullName>
    </submittedName>
</protein>
<dbReference type="OrthoDB" id="1607513at2759"/>
<dbReference type="InterPro" id="IPR012337">
    <property type="entry name" value="RNaseH-like_sf"/>
</dbReference>
<keyword evidence="5" id="KW-0539">Nucleus</keyword>
<feature type="non-terminal residue" evidence="6">
    <location>
        <position position="124"/>
    </location>
</feature>
<comment type="subcellular location">
    <subcellularLocation>
        <location evidence="1">Nucleus</location>
    </subcellularLocation>
</comment>
<evidence type="ECO:0000256" key="3">
    <source>
        <dbReference type="ARBA" id="ARBA00022771"/>
    </source>
</evidence>
<accession>A0A3M7P304</accession>
<evidence type="ECO:0000256" key="4">
    <source>
        <dbReference type="ARBA" id="ARBA00022833"/>
    </source>
</evidence>
<dbReference type="PANTHER" id="PTHR46481:SF10">
    <property type="entry name" value="ZINC FINGER BED DOMAIN-CONTAINING PROTEIN 39"/>
    <property type="match status" value="1"/>
</dbReference>
<keyword evidence="3" id="KW-0863">Zinc-finger</keyword>
<dbReference type="STRING" id="10195.A0A3M7P304"/>
<evidence type="ECO:0000313" key="7">
    <source>
        <dbReference type="Proteomes" id="UP000276133"/>
    </source>
</evidence>
<reference evidence="6 7" key="1">
    <citation type="journal article" date="2018" name="Sci. Rep.">
        <title>Genomic signatures of local adaptation to the degree of environmental predictability in rotifers.</title>
        <authorList>
            <person name="Franch-Gras L."/>
            <person name="Hahn C."/>
            <person name="Garcia-Roger E.M."/>
            <person name="Carmona M.J."/>
            <person name="Serra M."/>
            <person name="Gomez A."/>
        </authorList>
    </citation>
    <scope>NUCLEOTIDE SEQUENCE [LARGE SCALE GENOMIC DNA]</scope>
    <source>
        <strain evidence="6">HYR1</strain>
    </source>
</reference>